<accession>A0A9W7XNZ0</accession>
<dbReference type="AlphaFoldDB" id="A0A9W7XNZ0"/>
<name>A0A9W7XNZ0_9FUNG</name>
<evidence type="ECO:0000313" key="4">
    <source>
        <dbReference type="Proteomes" id="UP001145021"/>
    </source>
</evidence>
<protein>
    <recommendedName>
        <fullName evidence="2">Sld7 C-terminal domain-containing protein</fullName>
    </recommendedName>
</protein>
<feature type="domain" description="Sld7 C-terminal" evidence="2">
    <location>
        <begin position="296"/>
        <end position="345"/>
    </location>
</feature>
<proteinExistence type="predicted"/>
<dbReference type="EMBL" id="JANBOH010000038">
    <property type="protein sequence ID" value="KAJ1647123.1"/>
    <property type="molecule type" value="Genomic_DNA"/>
</dbReference>
<dbReference type="Proteomes" id="UP001145021">
    <property type="component" value="Unassembled WGS sequence"/>
</dbReference>
<feature type="region of interest" description="Disordered" evidence="1">
    <location>
        <begin position="266"/>
        <end position="293"/>
    </location>
</feature>
<keyword evidence="4" id="KW-1185">Reference proteome</keyword>
<sequence length="366" mass="40255">MTNSGDTSACLQRQVTQRLRLELLGASIDAVAILKQGSNSNSNSSSGVDGRMQLLRMTAVGSVPAAFFQKTWFRLFINAANEDSQRHINGLVRRLSQTENDRIGRYAALARIERSKDTAAAAAAAPFSASSPANKTSETDWPLSGHAYALVYMARDGAQTQWYLVLHLLQPLGTLAPLASVSCEQKWLAAGELEFIRMLAHKSSEKARIQRTLSTENMMKTSESLGRRSSSFGIRPRRGRMTLTDIETMMKEQTLASANNSPNLALANTGQAFPQSSGSESCAAESSASNEQVELKNKRIAKQLIITSLKERGVGRSHPDFAALWSQIYRSLKFAMRDKIGRREFAPRELKAESDKHANFYCSSTV</sequence>
<gene>
    <name evidence="3" type="ORF">LPJ64_001454</name>
</gene>
<feature type="compositionally biased region" description="Low complexity" evidence="1">
    <location>
        <begin position="276"/>
        <end position="291"/>
    </location>
</feature>
<evidence type="ECO:0000259" key="2">
    <source>
        <dbReference type="Pfam" id="PF18596"/>
    </source>
</evidence>
<evidence type="ECO:0000313" key="3">
    <source>
        <dbReference type="EMBL" id="KAJ1647123.1"/>
    </source>
</evidence>
<dbReference type="Pfam" id="PF18596">
    <property type="entry name" value="Sld7_C"/>
    <property type="match status" value="1"/>
</dbReference>
<dbReference type="InterPro" id="IPR041260">
    <property type="entry name" value="Sld7_C"/>
</dbReference>
<reference evidence="3" key="1">
    <citation type="submission" date="2022-07" db="EMBL/GenBank/DDBJ databases">
        <title>Phylogenomic reconstructions and comparative analyses of Kickxellomycotina fungi.</title>
        <authorList>
            <person name="Reynolds N.K."/>
            <person name="Stajich J.E."/>
            <person name="Barry K."/>
            <person name="Grigoriev I.V."/>
            <person name="Crous P."/>
            <person name="Smith M.E."/>
        </authorList>
    </citation>
    <scope>NUCLEOTIDE SEQUENCE</scope>
    <source>
        <strain evidence="3">NBRC 105413</strain>
    </source>
</reference>
<comment type="caution">
    <text evidence="3">The sequence shown here is derived from an EMBL/GenBank/DDBJ whole genome shotgun (WGS) entry which is preliminary data.</text>
</comment>
<evidence type="ECO:0000256" key="1">
    <source>
        <dbReference type="SAM" id="MobiDB-lite"/>
    </source>
</evidence>
<organism evidence="3 4">
    <name type="scientific">Coemansia asiatica</name>
    <dbReference type="NCBI Taxonomy" id="1052880"/>
    <lineage>
        <taxon>Eukaryota</taxon>
        <taxon>Fungi</taxon>
        <taxon>Fungi incertae sedis</taxon>
        <taxon>Zoopagomycota</taxon>
        <taxon>Kickxellomycotina</taxon>
        <taxon>Kickxellomycetes</taxon>
        <taxon>Kickxellales</taxon>
        <taxon>Kickxellaceae</taxon>
        <taxon>Coemansia</taxon>
    </lineage>
</organism>